<dbReference type="GO" id="GO:0051276">
    <property type="term" value="P:chromosome organization"/>
    <property type="evidence" value="ECO:0007669"/>
    <property type="project" value="InterPro"/>
</dbReference>
<feature type="compositionally biased region" description="Acidic residues" evidence="3">
    <location>
        <begin position="96"/>
        <end position="105"/>
    </location>
</feature>
<proteinExistence type="predicted"/>
<dbReference type="Pfam" id="PF26198">
    <property type="entry name" value="Ig_SMCHD1_6th"/>
    <property type="match status" value="1"/>
</dbReference>
<reference evidence="5" key="3">
    <citation type="submission" date="2025-08" db="UniProtKB">
        <authorList>
            <consortium name="Ensembl"/>
        </authorList>
    </citation>
    <scope>IDENTIFICATION</scope>
    <source>
        <strain evidence="5">HNI</strain>
    </source>
</reference>
<protein>
    <submittedName>
        <fullName evidence="5">Structural maintenance of chromosomes flexible hinge domain containing 1</fullName>
    </submittedName>
</protein>
<organism evidence="5 6">
    <name type="scientific">Oryzias latipes</name>
    <name type="common">Japanese rice fish</name>
    <name type="synonym">Japanese killifish</name>
    <dbReference type="NCBI Taxonomy" id="8090"/>
    <lineage>
        <taxon>Eukaryota</taxon>
        <taxon>Metazoa</taxon>
        <taxon>Chordata</taxon>
        <taxon>Craniata</taxon>
        <taxon>Vertebrata</taxon>
        <taxon>Euteleostomi</taxon>
        <taxon>Actinopterygii</taxon>
        <taxon>Neopterygii</taxon>
        <taxon>Teleostei</taxon>
        <taxon>Neoteleostei</taxon>
        <taxon>Acanthomorphata</taxon>
        <taxon>Ovalentaria</taxon>
        <taxon>Atherinomorphae</taxon>
        <taxon>Beloniformes</taxon>
        <taxon>Adrianichthyidae</taxon>
        <taxon>Oryziinae</taxon>
        <taxon>Oryzias</taxon>
    </lineage>
</organism>
<dbReference type="InterPro" id="IPR010935">
    <property type="entry name" value="SMC_hinge"/>
</dbReference>
<feature type="region of interest" description="Disordered" evidence="3">
    <location>
        <begin position="87"/>
        <end position="106"/>
    </location>
</feature>
<dbReference type="SUPFAM" id="SSF75553">
    <property type="entry name" value="Smc hinge domain"/>
    <property type="match status" value="1"/>
</dbReference>
<accession>A0A3P9KIQ5</accession>
<dbReference type="InterPro" id="IPR058613">
    <property type="entry name" value="Ig_SMCHD1_4th"/>
</dbReference>
<dbReference type="InterPro" id="IPR055109">
    <property type="entry name" value="SMCHD1_S5"/>
</dbReference>
<sequence length="1230" mass="137536">IHGANGNVLSQPRDPSQRIDIVVTLREKPPKALYSLNLREVNNDMQTLYINSAADTFEFQATPPGDDGFVEGVLRYHPFLYDKETYPKDPSASHESDDDDCDDNESEARGKRDIFECFWNGRLVPYTTVSEFDWCSRPKKSCALPAECFSRLSGVLFTNDKFAVSTNKLKFMELELKLRNKETIFTPIFKDQVTRNIEKEFMQWLQNCHERYDKQVKFFGFTKTITRTDGPGKQNTPWGEFSAIEWDGKIYRAGQLVRKKTPTLYGTVVRFLLCGEYDGDIFATGGEVEFTREPSILYNEKKTMPISKIDRTASDEHIHIFLGPLTDLGKYTLVLSTVVGELSSTSLGNGLLLSSTHHFSIIGTPKPNFKYFNPVLLSPTCRVGIPFNMVLQIKDCYGHPTPLSSDTKPNYDLQVTLAGLTKPKQTAQIGLLPGAPHSLHVKEETVAVENGSTAMLNVEIHDEAGNLTANPKQLVPHSTEHNGWRAADASSDLTASCKLETKSSAVGFLKSVLRLQRLPFAFYSQPENLAPVVIRLKVVPSSRVAQMEVYSQNECLVLKNEEKISWPAGGLLENLCYRLFDERGVEVPLTAKITSKIKVNWTRDTNIKDLVLGKLPEIPVPTQLQEERFCQVSYQEQNVSFSFIIFHLNHLPSVFLQQSRSSVAVTGVRFHSGPLGPRELCFHYSSFEERVIIKMTAGDPAELKLISGPEQVKGEPKAQVPLKPLKRQNSVFASRCRCFKCVFFVSRGYHQLNFKGSFNNKPIKAPSVSLTVIPDPNKPVKLSVEYNKKAKLFAGGTFPGLCRPFFFLSLFLSSTLNSTIRIIVVPNHPVKLAPTSPLNTPSVSYSVDVASRTLVENVTLVIMVIPAGLIDGSVGEELISYKCFMIFLPHQTGPENPPICICKSSIKYYMSHGINLTCACGVSSFCCVIPLQIASIEQMISEKTAEAAQFERAPRRVCSIPNNFSGPDVLGVVGHLALIEDDEAARVISWHLRGDMDCVITRTTEAARSIYADTHGNQQVMPLDSISNYAAERPLPHTKNGRALFPTAGNPVYARHLLICPKEKQICDTVFKNLLGETIVMDDLNSATNYRREVGAGAFCPTILTRDGNRVSAKGKFGGSQNKAPRIEGLQVFSAPFPKRYYALKEETDMLLEYFAALTKKEKAEEEQRNHLKTLESPEMMQKQEQVTQMKMQLQEIEKQLGEIFFCPAAVMDGKNQIVFCLFFFLTKPS</sequence>
<dbReference type="InterPro" id="IPR058614">
    <property type="entry name" value="Ig_SMCHD1_5th"/>
</dbReference>
<dbReference type="Pfam" id="PF26197">
    <property type="entry name" value="Ig_SMCHD1_5th"/>
    <property type="match status" value="1"/>
</dbReference>
<reference key="1">
    <citation type="journal article" date="2007" name="Nature">
        <title>The medaka draft genome and insights into vertebrate genome evolution.</title>
        <authorList>
            <person name="Kasahara M."/>
            <person name="Naruse K."/>
            <person name="Sasaki S."/>
            <person name="Nakatani Y."/>
            <person name="Qu W."/>
            <person name="Ahsan B."/>
            <person name="Yamada T."/>
            <person name="Nagayasu Y."/>
            <person name="Doi K."/>
            <person name="Kasai Y."/>
            <person name="Jindo T."/>
            <person name="Kobayashi D."/>
            <person name="Shimada A."/>
            <person name="Toyoda A."/>
            <person name="Kuroki Y."/>
            <person name="Fujiyama A."/>
            <person name="Sasaki T."/>
            <person name="Shimizu A."/>
            <person name="Asakawa S."/>
            <person name="Shimizu N."/>
            <person name="Hashimoto S."/>
            <person name="Yang J."/>
            <person name="Lee Y."/>
            <person name="Matsushima K."/>
            <person name="Sugano S."/>
            <person name="Sakaizumi M."/>
            <person name="Narita T."/>
            <person name="Ohishi K."/>
            <person name="Haga S."/>
            <person name="Ohta F."/>
            <person name="Nomoto H."/>
            <person name="Nogata K."/>
            <person name="Morishita T."/>
            <person name="Endo T."/>
            <person name="Shin-I T."/>
            <person name="Takeda H."/>
            <person name="Morishita S."/>
            <person name="Kohara Y."/>
        </authorList>
    </citation>
    <scope>NUCLEOTIDE SEQUENCE [LARGE SCALE GENOMIC DNA]</scope>
    <source>
        <strain>Hd-rR</strain>
    </source>
</reference>
<dbReference type="GO" id="GO:0005524">
    <property type="term" value="F:ATP binding"/>
    <property type="evidence" value="ECO:0007669"/>
    <property type="project" value="InterPro"/>
</dbReference>
<evidence type="ECO:0000259" key="4">
    <source>
        <dbReference type="SMART" id="SM00968"/>
    </source>
</evidence>
<dbReference type="Gene3D" id="1.20.1060.20">
    <property type="match status" value="1"/>
</dbReference>
<dbReference type="PANTHER" id="PTHR22640:SF2">
    <property type="entry name" value="STRUCTURAL MAINTENANCE OF CHROMOSOMES FLEXIBLE HINGE DOMAIN-CONTAINING PROTEIN 1"/>
    <property type="match status" value="1"/>
</dbReference>
<evidence type="ECO:0000256" key="1">
    <source>
        <dbReference type="ARBA" id="ARBA00004286"/>
    </source>
</evidence>
<dbReference type="InterPro" id="IPR036277">
    <property type="entry name" value="SMC_hinge_sf"/>
</dbReference>
<dbReference type="SMART" id="SM00968">
    <property type="entry name" value="SMC_hinge"/>
    <property type="match status" value="1"/>
</dbReference>
<dbReference type="InterPro" id="IPR038892">
    <property type="entry name" value="SMCHD1"/>
</dbReference>
<dbReference type="AlphaFoldDB" id="A0A3P9KIQ5"/>
<evidence type="ECO:0000256" key="2">
    <source>
        <dbReference type="ARBA" id="ARBA00022454"/>
    </source>
</evidence>
<dbReference type="Pfam" id="PF22899">
    <property type="entry name" value="SMCHD1_S5"/>
    <property type="match status" value="1"/>
</dbReference>
<keyword evidence="2" id="KW-0158">Chromosome</keyword>
<feature type="domain" description="SMC hinge" evidence="4">
    <location>
        <begin position="967"/>
        <end position="1091"/>
    </location>
</feature>
<dbReference type="GO" id="GO:0006302">
    <property type="term" value="P:double-strand break repair"/>
    <property type="evidence" value="ECO:0007669"/>
    <property type="project" value="InterPro"/>
</dbReference>
<reference evidence="5" key="4">
    <citation type="submission" date="2025-09" db="UniProtKB">
        <authorList>
            <consortium name="Ensembl"/>
        </authorList>
    </citation>
    <scope>IDENTIFICATION</scope>
    <source>
        <strain evidence="5">HNI</strain>
    </source>
</reference>
<dbReference type="InterPro" id="IPR058615">
    <property type="entry name" value="Ig_SMCHD1_6th"/>
</dbReference>
<dbReference type="Proteomes" id="UP000265180">
    <property type="component" value="Chromosome 20"/>
</dbReference>
<evidence type="ECO:0000313" key="5">
    <source>
        <dbReference type="Ensembl" id="ENSORLP00020008413.1"/>
    </source>
</evidence>
<dbReference type="Pfam" id="PF06470">
    <property type="entry name" value="SMC_hinge"/>
    <property type="match status" value="1"/>
</dbReference>
<dbReference type="Gene3D" id="3.30.70.1620">
    <property type="match status" value="1"/>
</dbReference>
<dbReference type="GO" id="GO:0005694">
    <property type="term" value="C:chromosome"/>
    <property type="evidence" value="ECO:0007669"/>
    <property type="project" value="UniProtKB-SubCell"/>
</dbReference>
<dbReference type="Pfam" id="PF26196">
    <property type="entry name" value="Ig_SMCHD1_4th"/>
    <property type="match status" value="1"/>
</dbReference>
<reference evidence="5 6" key="2">
    <citation type="submission" date="2017-04" db="EMBL/GenBank/DDBJ databases">
        <title>CpG methylation of centromeres and impact of large insertions on vertebrate speciation.</title>
        <authorList>
            <person name="Ichikawa K."/>
            <person name="Yoshimura J."/>
            <person name="Morishita S."/>
        </authorList>
    </citation>
    <scope>NUCLEOTIDE SEQUENCE</scope>
    <source>
        <strain evidence="5 6">HNI</strain>
    </source>
</reference>
<evidence type="ECO:0000313" key="6">
    <source>
        <dbReference type="Proteomes" id="UP000265180"/>
    </source>
</evidence>
<dbReference type="PANTHER" id="PTHR22640">
    <property type="entry name" value="STRUCTURAL MAINTENANCE OF CHROMOSOMES FLEXIBLE HINGE DOMAIN-CONTAINING PROTEIN 1"/>
    <property type="match status" value="1"/>
</dbReference>
<name>A0A3P9KIQ5_ORYLA</name>
<comment type="subcellular location">
    <subcellularLocation>
        <location evidence="1">Chromosome</location>
    </subcellularLocation>
</comment>
<dbReference type="Ensembl" id="ENSORLT00020001208.1">
    <property type="protein sequence ID" value="ENSORLP00020008413.1"/>
    <property type="gene ID" value="ENSORLG00020009364.1"/>
</dbReference>
<evidence type="ECO:0000256" key="3">
    <source>
        <dbReference type="SAM" id="MobiDB-lite"/>
    </source>
</evidence>